<proteinExistence type="predicted"/>
<gene>
    <name evidence="1" type="ORF">H5410_056587</name>
</gene>
<reference evidence="1 2" key="1">
    <citation type="submission" date="2020-09" db="EMBL/GenBank/DDBJ databases">
        <title>De no assembly of potato wild relative species, Solanum commersonii.</title>
        <authorList>
            <person name="Cho K."/>
        </authorList>
    </citation>
    <scope>NUCLEOTIDE SEQUENCE [LARGE SCALE GENOMIC DNA]</scope>
    <source>
        <strain evidence="1">LZ3.2</strain>
        <tissue evidence="1">Leaf</tissue>
    </source>
</reference>
<sequence length="76" mass="8788">MGFTYYIDHLTLKMGRTQKLAKRGVYPLWVSFDLDNRLVCMSRPTGSPKDPWTITQENRQNKGFTCFKACLTLKIG</sequence>
<accession>A0A9J5WM57</accession>
<dbReference type="AlphaFoldDB" id="A0A9J5WM57"/>
<feature type="non-terminal residue" evidence="1">
    <location>
        <position position="76"/>
    </location>
</feature>
<dbReference type="EMBL" id="JACXVP010000011">
    <property type="protein sequence ID" value="KAG5576453.1"/>
    <property type="molecule type" value="Genomic_DNA"/>
</dbReference>
<evidence type="ECO:0000313" key="1">
    <source>
        <dbReference type="EMBL" id="KAG5576453.1"/>
    </source>
</evidence>
<keyword evidence="2" id="KW-1185">Reference proteome</keyword>
<protein>
    <submittedName>
        <fullName evidence="1">Uncharacterized protein</fullName>
    </submittedName>
</protein>
<organism evidence="1 2">
    <name type="scientific">Solanum commersonii</name>
    <name type="common">Commerson's wild potato</name>
    <name type="synonym">Commerson's nightshade</name>
    <dbReference type="NCBI Taxonomy" id="4109"/>
    <lineage>
        <taxon>Eukaryota</taxon>
        <taxon>Viridiplantae</taxon>
        <taxon>Streptophyta</taxon>
        <taxon>Embryophyta</taxon>
        <taxon>Tracheophyta</taxon>
        <taxon>Spermatophyta</taxon>
        <taxon>Magnoliopsida</taxon>
        <taxon>eudicotyledons</taxon>
        <taxon>Gunneridae</taxon>
        <taxon>Pentapetalae</taxon>
        <taxon>asterids</taxon>
        <taxon>lamiids</taxon>
        <taxon>Solanales</taxon>
        <taxon>Solanaceae</taxon>
        <taxon>Solanoideae</taxon>
        <taxon>Solaneae</taxon>
        <taxon>Solanum</taxon>
    </lineage>
</organism>
<dbReference type="Proteomes" id="UP000824120">
    <property type="component" value="Chromosome 11"/>
</dbReference>
<name>A0A9J5WM57_SOLCO</name>
<evidence type="ECO:0000313" key="2">
    <source>
        <dbReference type="Proteomes" id="UP000824120"/>
    </source>
</evidence>
<comment type="caution">
    <text evidence="1">The sequence shown here is derived from an EMBL/GenBank/DDBJ whole genome shotgun (WGS) entry which is preliminary data.</text>
</comment>